<sequence>MKPLVTVVIPTYNRPDPLRHALASVAAQRAVPGSVEVVVVNDGGCDVSMVANAAREQGLVVRLIDLDQNGGLPSARNVGIQVARGDYLALLDDDDIFLPSHLGTALAALSTGDADLAYTVCAVQEARVDPTNPPAFSTPTTFSFDPDLLSVANFMPVHTAVLRRPPESARFDPDLPALEDWDMWLRLAREHRYRFVHVPEPTVVYHRIASEASMVGATVGDGHALAHFGNLTEQMWCRWPARTPKAQHFRLYIAVMYWHSLARLAAGHALSDQYFQRCVAEIAAVWHGERSETGLRQRLIDSIKETADVAHAA</sequence>
<evidence type="ECO:0000313" key="3">
    <source>
        <dbReference type="Proteomes" id="UP000622245"/>
    </source>
</evidence>
<name>A0ABS1YB68_9ACTN</name>
<reference evidence="2 3" key="1">
    <citation type="submission" date="2021-01" db="EMBL/GenBank/DDBJ databases">
        <title>Draft genome sequence of Micromonospora sp. strain STR1s_6.</title>
        <authorList>
            <person name="Karlyshev A."/>
            <person name="Jawad R."/>
        </authorList>
    </citation>
    <scope>NUCLEOTIDE SEQUENCE [LARGE SCALE GENOMIC DNA]</scope>
    <source>
        <strain evidence="2 3">STR1S-6</strain>
    </source>
</reference>
<accession>A0ABS1YB68</accession>
<feature type="domain" description="Glycosyltransferase 2-like" evidence="1">
    <location>
        <begin position="6"/>
        <end position="164"/>
    </location>
</feature>
<organism evidence="2 3">
    <name type="scientific">Micromonospora tarensis</name>
    <dbReference type="NCBI Taxonomy" id="2806100"/>
    <lineage>
        <taxon>Bacteria</taxon>
        <taxon>Bacillati</taxon>
        <taxon>Actinomycetota</taxon>
        <taxon>Actinomycetes</taxon>
        <taxon>Micromonosporales</taxon>
        <taxon>Micromonosporaceae</taxon>
        <taxon>Micromonospora</taxon>
    </lineage>
</organism>
<comment type="caution">
    <text evidence="2">The sequence shown here is derived from an EMBL/GenBank/DDBJ whole genome shotgun (WGS) entry which is preliminary data.</text>
</comment>
<dbReference type="InterPro" id="IPR029044">
    <property type="entry name" value="Nucleotide-diphossugar_trans"/>
</dbReference>
<dbReference type="RefSeq" id="WP_203146910.1">
    <property type="nucleotide sequence ID" value="NZ_JAEVHL010000007.1"/>
</dbReference>
<dbReference type="Gene3D" id="3.90.550.10">
    <property type="entry name" value="Spore Coat Polysaccharide Biosynthesis Protein SpsA, Chain A"/>
    <property type="match status" value="1"/>
</dbReference>
<dbReference type="InterPro" id="IPR050834">
    <property type="entry name" value="Glycosyltransf_2"/>
</dbReference>
<evidence type="ECO:0000259" key="1">
    <source>
        <dbReference type="Pfam" id="PF00535"/>
    </source>
</evidence>
<protein>
    <submittedName>
        <fullName evidence="2">Glycosyltransferase</fullName>
    </submittedName>
</protein>
<proteinExistence type="predicted"/>
<dbReference type="EMBL" id="JAEVHL010000007">
    <property type="protein sequence ID" value="MBM0274486.1"/>
    <property type="molecule type" value="Genomic_DNA"/>
</dbReference>
<dbReference type="Pfam" id="PF00535">
    <property type="entry name" value="Glycos_transf_2"/>
    <property type="match status" value="1"/>
</dbReference>
<dbReference type="SUPFAM" id="SSF53448">
    <property type="entry name" value="Nucleotide-diphospho-sugar transferases"/>
    <property type="match status" value="1"/>
</dbReference>
<keyword evidence="3" id="KW-1185">Reference proteome</keyword>
<gene>
    <name evidence="2" type="ORF">JM949_02890</name>
</gene>
<dbReference type="PANTHER" id="PTHR43685:SF2">
    <property type="entry name" value="GLYCOSYLTRANSFERASE 2-LIKE DOMAIN-CONTAINING PROTEIN"/>
    <property type="match status" value="1"/>
</dbReference>
<evidence type="ECO:0000313" key="2">
    <source>
        <dbReference type="EMBL" id="MBM0274486.1"/>
    </source>
</evidence>
<dbReference type="InterPro" id="IPR001173">
    <property type="entry name" value="Glyco_trans_2-like"/>
</dbReference>
<dbReference type="PANTHER" id="PTHR43685">
    <property type="entry name" value="GLYCOSYLTRANSFERASE"/>
    <property type="match status" value="1"/>
</dbReference>
<dbReference type="Proteomes" id="UP000622245">
    <property type="component" value="Unassembled WGS sequence"/>
</dbReference>